<comment type="similarity">
    <text evidence="3 19">In the N-terminal section; belongs to the NnrE/AIBP family.</text>
</comment>
<dbReference type="PIRSF" id="PIRSF017184">
    <property type="entry name" value="Nnr"/>
    <property type="match status" value="1"/>
</dbReference>
<reference evidence="23" key="1">
    <citation type="journal article" date="2020" name="mSystems">
        <title>Genome- and Community-Level Interaction Insights into Carbon Utilization and Element Cycling Functions of Hydrothermarchaeota in Hydrothermal Sediment.</title>
        <authorList>
            <person name="Zhou Z."/>
            <person name="Liu Y."/>
            <person name="Xu W."/>
            <person name="Pan J."/>
            <person name="Luo Z.H."/>
            <person name="Li M."/>
        </authorList>
    </citation>
    <scope>NUCLEOTIDE SEQUENCE [LARGE SCALE GENOMIC DNA]</scope>
    <source>
        <strain evidence="23">SpSt-695</strain>
    </source>
</reference>
<comment type="function">
    <text evidence="18">Catalyzes the epimerization of the S- and R-forms of NAD(P)HX, a damaged form of NAD(P)H that is a result of enzymatic or heat-dependent hydration. This is a prerequisite for the S-specific NAD(P)H-hydrate dehydratase to allow the repair of both epimers of NAD(P)HX.</text>
</comment>
<evidence type="ECO:0000313" key="23">
    <source>
        <dbReference type="EMBL" id="HGK53733.1"/>
    </source>
</evidence>
<dbReference type="GO" id="GO:0046872">
    <property type="term" value="F:metal ion binding"/>
    <property type="evidence" value="ECO:0007669"/>
    <property type="project" value="UniProtKB-UniRule"/>
</dbReference>
<comment type="cofactor">
    <cofactor evidence="18 19">
        <name>K(+)</name>
        <dbReference type="ChEBI" id="CHEBI:29103"/>
    </cofactor>
    <text evidence="18 19">Binds 1 potassium ion per subunit.</text>
</comment>
<evidence type="ECO:0000256" key="1">
    <source>
        <dbReference type="ARBA" id="ARBA00000013"/>
    </source>
</evidence>
<dbReference type="PANTHER" id="PTHR12592:SF0">
    <property type="entry name" value="ATP-DEPENDENT (S)-NAD(P)H-HYDRATE DEHYDRATASE"/>
    <property type="match status" value="1"/>
</dbReference>
<feature type="binding site" evidence="18">
    <location>
        <position position="58"/>
    </location>
    <ligand>
        <name>K(+)</name>
        <dbReference type="ChEBI" id="CHEBI:29103"/>
    </ligand>
</feature>
<feature type="binding site" evidence="17">
    <location>
        <position position="448"/>
    </location>
    <ligand>
        <name>(6S)-NADPHX</name>
        <dbReference type="ChEBI" id="CHEBI:64076"/>
    </ligand>
</feature>
<accession>A0A7V3ZSS7</accession>
<dbReference type="Pfam" id="PF01256">
    <property type="entry name" value="Carb_kinase"/>
    <property type="match status" value="1"/>
</dbReference>
<keyword evidence="5 18" id="KW-0479">Metal-binding</keyword>
<evidence type="ECO:0000256" key="12">
    <source>
        <dbReference type="ARBA" id="ARBA00023239"/>
    </source>
</evidence>
<evidence type="ECO:0000256" key="9">
    <source>
        <dbReference type="ARBA" id="ARBA00022958"/>
    </source>
</evidence>
<keyword evidence="6 17" id="KW-0547">Nucleotide-binding</keyword>
<dbReference type="Gene3D" id="3.40.1190.20">
    <property type="match status" value="1"/>
</dbReference>
<evidence type="ECO:0000256" key="18">
    <source>
        <dbReference type="HAMAP-Rule" id="MF_01966"/>
    </source>
</evidence>
<comment type="caution">
    <text evidence="23">The sequence shown here is derived from an EMBL/GenBank/DDBJ whole genome shotgun (WGS) entry which is preliminary data.</text>
</comment>
<evidence type="ECO:0000256" key="17">
    <source>
        <dbReference type="HAMAP-Rule" id="MF_01965"/>
    </source>
</evidence>
<keyword evidence="7 17" id="KW-0067">ATP-binding</keyword>
<comment type="similarity">
    <text evidence="4 19">In the C-terminal section; belongs to the NnrD/CARKD family.</text>
</comment>
<comment type="function">
    <text evidence="14 19">Bifunctional enzyme that catalyzes the epimerization of the S- and R-forms of NAD(P)HX and the dehydration of the S-form of NAD(P)HX at the expense of ADP, which is converted to AMP. This allows the repair of both epimers of NAD(P)HX, a damaged form of NAD(P)H that is a result of enzymatic or heat-dependent hydration.</text>
</comment>
<evidence type="ECO:0000256" key="15">
    <source>
        <dbReference type="ARBA" id="ARBA00048238"/>
    </source>
</evidence>
<dbReference type="HAMAP" id="MF_01965">
    <property type="entry name" value="NADHX_dehydratase"/>
    <property type="match status" value="1"/>
</dbReference>
<gene>
    <name evidence="18" type="primary">nnrE</name>
    <name evidence="17" type="synonym">nnrD</name>
    <name evidence="23" type="ORF">ENU72_01755</name>
</gene>
<evidence type="ECO:0000256" key="5">
    <source>
        <dbReference type="ARBA" id="ARBA00022723"/>
    </source>
</evidence>
<feature type="binding site" evidence="18">
    <location>
        <position position="141"/>
    </location>
    <ligand>
        <name>(6S)-NADPHX</name>
        <dbReference type="ChEBI" id="CHEBI:64076"/>
    </ligand>
</feature>
<feature type="domain" description="YjeF C-terminal" evidence="21">
    <location>
        <begin position="226"/>
        <end position="507"/>
    </location>
</feature>
<comment type="similarity">
    <text evidence="18">Belongs to the NnrE/AIBP family.</text>
</comment>
<feature type="binding site" evidence="18">
    <location>
        <position position="126"/>
    </location>
    <ligand>
        <name>K(+)</name>
        <dbReference type="ChEBI" id="CHEBI:29103"/>
    </ligand>
</feature>
<dbReference type="GO" id="GO:0046496">
    <property type="term" value="P:nicotinamide nucleotide metabolic process"/>
    <property type="evidence" value="ECO:0007669"/>
    <property type="project" value="UniProtKB-UniRule"/>
</dbReference>
<comment type="cofactor">
    <cofactor evidence="17">
        <name>Mg(2+)</name>
        <dbReference type="ChEBI" id="CHEBI:18420"/>
    </cofactor>
</comment>
<dbReference type="GO" id="GO:0052855">
    <property type="term" value="F:ADP-dependent NAD(P)H-hydrate dehydratase activity"/>
    <property type="evidence" value="ECO:0007669"/>
    <property type="project" value="UniProtKB-UniRule"/>
</dbReference>
<dbReference type="HAMAP" id="MF_01966">
    <property type="entry name" value="NADHX_epimerase"/>
    <property type="match status" value="1"/>
</dbReference>
<feature type="binding site" evidence="17">
    <location>
        <position position="447"/>
    </location>
    <ligand>
        <name>AMP</name>
        <dbReference type="ChEBI" id="CHEBI:456215"/>
    </ligand>
</feature>
<evidence type="ECO:0000256" key="6">
    <source>
        <dbReference type="ARBA" id="ARBA00022741"/>
    </source>
</evidence>
<comment type="similarity">
    <text evidence="17">Belongs to the NnrD/CARKD family.</text>
</comment>
<organism evidence="23">
    <name type="scientific">candidate division WOR-3 bacterium</name>
    <dbReference type="NCBI Taxonomy" id="2052148"/>
    <lineage>
        <taxon>Bacteria</taxon>
        <taxon>Bacteria division WOR-3</taxon>
    </lineage>
</organism>
<dbReference type="InterPro" id="IPR001763">
    <property type="entry name" value="Rhodanese-like_dom"/>
</dbReference>
<evidence type="ECO:0000256" key="10">
    <source>
        <dbReference type="ARBA" id="ARBA00023027"/>
    </source>
</evidence>
<dbReference type="InterPro" id="IPR030677">
    <property type="entry name" value="Nnr"/>
</dbReference>
<evidence type="ECO:0000256" key="19">
    <source>
        <dbReference type="PIRNR" id="PIRNR017184"/>
    </source>
</evidence>
<keyword evidence="12 17" id="KW-0456">Lyase</keyword>
<feature type="binding site" evidence="17">
    <location>
        <begin position="419"/>
        <end position="423"/>
    </location>
    <ligand>
        <name>AMP</name>
        <dbReference type="ChEBI" id="CHEBI:456215"/>
    </ligand>
</feature>
<feature type="domain" description="Rhodanese" evidence="20">
    <location>
        <begin position="44"/>
        <end position="96"/>
    </location>
</feature>
<evidence type="ECO:0000256" key="16">
    <source>
        <dbReference type="ARBA" id="ARBA00049209"/>
    </source>
</evidence>
<evidence type="ECO:0000259" key="20">
    <source>
        <dbReference type="PROSITE" id="PS50206"/>
    </source>
</evidence>
<dbReference type="EC" id="4.2.1.136" evidence="19"/>
<comment type="function">
    <text evidence="17">Catalyzes the dehydration of the S-form of NAD(P)HX at the expense of ADP, which is converted to AMP. Together with NAD(P)HX epimerase, which catalyzes the epimerization of the S- and R-forms, the enzyme allows the repair of both epimers of NAD(P)HX, a damaged form of NAD(P)H that is a result of enzymatic or heat-dependent hydration.</text>
</comment>
<evidence type="ECO:0000256" key="14">
    <source>
        <dbReference type="ARBA" id="ARBA00025153"/>
    </source>
</evidence>
<dbReference type="PROSITE" id="PS51383">
    <property type="entry name" value="YJEF_C_3"/>
    <property type="match status" value="1"/>
</dbReference>
<dbReference type="PROSITE" id="PS50206">
    <property type="entry name" value="RHODANESE_3"/>
    <property type="match status" value="1"/>
</dbReference>
<evidence type="ECO:0000256" key="8">
    <source>
        <dbReference type="ARBA" id="ARBA00022857"/>
    </source>
</evidence>
<dbReference type="GO" id="GO:0110051">
    <property type="term" value="P:metabolite repair"/>
    <property type="evidence" value="ECO:0007669"/>
    <property type="project" value="TreeGrafter"/>
</dbReference>
<keyword evidence="10 17" id="KW-0520">NAD</keyword>
<feature type="binding site" evidence="18">
    <location>
        <position position="159"/>
    </location>
    <ligand>
        <name>(6S)-NADPHX</name>
        <dbReference type="ChEBI" id="CHEBI:64076"/>
    </ligand>
</feature>
<proteinExistence type="inferred from homology"/>
<dbReference type="PANTHER" id="PTHR12592">
    <property type="entry name" value="ATP-DEPENDENT (S)-NAD(P)H-HYDRATE DEHYDRATASE FAMILY MEMBER"/>
    <property type="match status" value="1"/>
</dbReference>
<dbReference type="Pfam" id="PF03853">
    <property type="entry name" value="YjeF_N"/>
    <property type="match status" value="1"/>
</dbReference>
<keyword evidence="13" id="KW-0511">Multifunctional enzyme</keyword>
<dbReference type="Gene3D" id="3.40.50.10260">
    <property type="entry name" value="YjeF N-terminal domain"/>
    <property type="match status" value="1"/>
</dbReference>
<dbReference type="InterPro" id="IPR004443">
    <property type="entry name" value="YjeF_N_dom"/>
</dbReference>
<feature type="binding site" evidence="17">
    <location>
        <position position="331"/>
    </location>
    <ligand>
        <name>(6S)-NADPHX</name>
        <dbReference type="ChEBI" id="CHEBI:64076"/>
    </ligand>
</feature>
<evidence type="ECO:0000256" key="13">
    <source>
        <dbReference type="ARBA" id="ARBA00023268"/>
    </source>
</evidence>
<feature type="binding site" evidence="17">
    <location>
        <position position="382"/>
    </location>
    <ligand>
        <name>(6S)-NADPHX</name>
        <dbReference type="ChEBI" id="CHEBI:64076"/>
    </ligand>
</feature>
<feature type="binding site" evidence="18">
    <location>
        <begin position="57"/>
        <end position="61"/>
    </location>
    <ligand>
        <name>(6S)-NADPHX</name>
        <dbReference type="ChEBI" id="CHEBI:64076"/>
    </ligand>
</feature>
<keyword evidence="8 17" id="KW-0521">NADP</keyword>
<feature type="binding site" evidence="18">
    <location>
        <begin position="130"/>
        <end position="136"/>
    </location>
    <ligand>
        <name>(6S)-NADPHX</name>
        <dbReference type="ChEBI" id="CHEBI:64076"/>
    </ligand>
</feature>
<dbReference type="SUPFAM" id="SSF64153">
    <property type="entry name" value="YjeF N-terminal domain-like"/>
    <property type="match status" value="1"/>
</dbReference>
<dbReference type="InterPro" id="IPR036652">
    <property type="entry name" value="YjeF_N_dom_sf"/>
</dbReference>
<comment type="catalytic activity">
    <reaction evidence="1 18 19">
        <text>(6R)-NADHX = (6S)-NADHX</text>
        <dbReference type="Rhea" id="RHEA:32215"/>
        <dbReference type="ChEBI" id="CHEBI:64074"/>
        <dbReference type="ChEBI" id="CHEBI:64075"/>
        <dbReference type="EC" id="5.1.99.6"/>
    </reaction>
</comment>
<dbReference type="AlphaFoldDB" id="A0A7V3ZSS7"/>
<evidence type="ECO:0000256" key="11">
    <source>
        <dbReference type="ARBA" id="ARBA00023235"/>
    </source>
</evidence>
<dbReference type="PROSITE" id="PS51385">
    <property type="entry name" value="YJEF_N"/>
    <property type="match status" value="1"/>
</dbReference>
<dbReference type="InterPro" id="IPR000631">
    <property type="entry name" value="CARKD"/>
</dbReference>
<feature type="domain" description="YjeF N-terminal" evidence="22">
    <location>
        <begin position="9"/>
        <end position="216"/>
    </location>
</feature>
<dbReference type="InterPro" id="IPR029056">
    <property type="entry name" value="Ribokinase-like"/>
</dbReference>
<dbReference type="EMBL" id="DTDP01000074">
    <property type="protein sequence ID" value="HGK53733.1"/>
    <property type="molecule type" value="Genomic_DNA"/>
</dbReference>
<feature type="binding site" evidence="17">
    <location>
        <position position="261"/>
    </location>
    <ligand>
        <name>(6S)-NADPHX</name>
        <dbReference type="ChEBI" id="CHEBI:64076"/>
    </ligand>
</feature>
<dbReference type="GO" id="GO:0005524">
    <property type="term" value="F:ATP binding"/>
    <property type="evidence" value="ECO:0007669"/>
    <property type="project" value="UniProtKB-UniRule"/>
</dbReference>
<dbReference type="EC" id="5.1.99.6" evidence="19"/>
<keyword evidence="11 18" id="KW-0413">Isomerase</keyword>
<dbReference type="SUPFAM" id="SSF53613">
    <property type="entry name" value="Ribokinase-like"/>
    <property type="match status" value="1"/>
</dbReference>
<evidence type="ECO:0000256" key="2">
    <source>
        <dbReference type="ARBA" id="ARBA00000909"/>
    </source>
</evidence>
<dbReference type="NCBIfam" id="TIGR00197">
    <property type="entry name" value="yjeF_nterm"/>
    <property type="match status" value="1"/>
</dbReference>
<keyword evidence="9 18" id="KW-0630">Potassium</keyword>
<dbReference type="CDD" id="cd01171">
    <property type="entry name" value="YXKO-related"/>
    <property type="match status" value="1"/>
</dbReference>
<evidence type="ECO:0000256" key="4">
    <source>
        <dbReference type="ARBA" id="ARBA00009524"/>
    </source>
</evidence>
<protein>
    <recommendedName>
        <fullName evidence="19">Bifunctional NAD(P)H-hydrate repair enzyme</fullName>
    </recommendedName>
    <alternativeName>
        <fullName evidence="19">Nicotinamide nucleotide repair protein</fullName>
    </alternativeName>
    <domain>
        <recommendedName>
            <fullName evidence="19">ADP-dependent (S)-NAD(P)H-hydrate dehydratase</fullName>
            <ecNumber evidence="19">4.2.1.136</ecNumber>
        </recommendedName>
        <alternativeName>
            <fullName evidence="19">ADP-dependent NAD(P)HX dehydratase</fullName>
        </alternativeName>
    </domain>
    <domain>
        <recommendedName>
            <fullName evidence="19">NAD(P)H-hydrate epimerase</fullName>
            <ecNumber evidence="19">5.1.99.6</ecNumber>
        </recommendedName>
    </domain>
</protein>
<evidence type="ECO:0000259" key="21">
    <source>
        <dbReference type="PROSITE" id="PS51383"/>
    </source>
</evidence>
<comment type="subunit">
    <text evidence="17">Homotetramer.</text>
</comment>
<evidence type="ECO:0000256" key="3">
    <source>
        <dbReference type="ARBA" id="ARBA00006001"/>
    </source>
</evidence>
<dbReference type="GO" id="GO:0052856">
    <property type="term" value="F:NAD(P)HX epimerase activity"/>
    <property type="evidence" value="ECO:0007669"/>
    <property type="project" value="UniProtKB-UniRule"/>
</dbReference>
<comment type="catalytic activity">
    <reaction evidence="16 17 19">
        <text>(6S)-NADPHX + ADP = AMP + phosphate + NADPH + H(+)</text>
        <dbReference type="Rhea" id="RHEA:32235"/>
        <dbReference type="ChEBI" id="CHEBI:15378"/>
        <dbReference type="ChEBI" id="CHEBI:43474"/>
        <dbReference type="ChEBI" id="CHEBI:57783"/>
        <dbReference type="ChEBI" id="CHEBI:64076"/>
        <dbReference type="ChEBI" id="CHEBI:456215"/>
        <dbReference type="ChEBI" id="CHEBI:456216"/>
        <dbReference type="EC" id="4.2.1.136"/>
    </reaction>
</comment>
<sequence length="522" mass="57708">MIVLTPSEMKILDKKTDEIFGLPLLILMENAGRGIVNFIEREFDNLKKITFVCGKGNNGGDGFVAARYLKLKGYDVIVYVFGEKEEYKDEALLNFNLLEKTGCEIRKINEKNLLKFDLATSDLTVDAVFGTGFKGRLSEDYKEIFKIINDYSQKILSIDIPSGVDGETGEADEDAINADYTITFAYPKLGHYLFPGKMKRGRLFLWDIGIPYYYAEEEGFKRYIITFEVALNNMPKRMPYFHKGDCGKVFIISGSKGYTGAAYLTSMGALRAGAGLVFLAFPDILDCIFETKLTEVIKVPLPSQDGFISKKAISSIFEKLENMDVCVIGPGIGRKEEIKEIIANILEKWDKKLILDADAIPLLKGEEKLIKDYKGELVLTPHPGELGIFIGEKPEEINKKRVEIAEEVSLKLNKILVLKGAPTVISSKEGTYINTTGNDGLATGGTGDVLVGMIAGLSAQGISLTSASISGVFLHGLCADILKDYKTNFSMIAGDLLEILPEAIKRVTGFKEKKRKMLTPLP</sequence>
<evidence type="ECO:0000259" key="22">
    <source>
        <dbReference type="PROSITE" id="PS51385"/>
    </source>
</evidence>
<comment type="catalytic activity">
    <reaction evidence="15 17 19">
        <text>(6S)-NADHX + ADP = AMP + phosphate + NADH + H(+)</text>
        <dbReference type="Rhea" id="RHEA:32223"/>
        <dbReference type="ChEBI" id="CHEBI:15378"/>
        <dbReference type="ChEBI" id="CHEBI:43474"/>
        <dbReference type="ChEBI" id="CHEBI:57945"/>
        <dbReference type="ChEBI" id="CHEBI:64074"/>
        <dbReference type="ChEBI" id="CHEBI:456215"/>
        <dbReference type="ChEBI" id="CHEBI:456216"/>
        <dbReference type="EC" id="4.2.1.136"/>
    </reaction>
</comment>
<evidence type="ECO:0000256" key="7">
    <source>
        <dbReference type="ARBA" id="ARBA00022840"/>
    </source>
</evidence>
<dbReference type="NCBIfam" id="TIGR00196">
    <property type="entry name" value="yjeF_cterm"/>
    <property type="match status" value="1"/>
</dbReference>
<feature type="binding site" evidence="18">
    <location>
        <position position="162"/>
    </location>
    <ligand>
        <name>K(+)</name>
        <dbReference type="ChEBI" id="CHEBI:29103"/>
    </ligand>
</feature>
<name>A0A7V3ZSS7_UNCW3</name>
<comment type="catalytic activity">
    <reaction evidence="2 18 19">
        <text>(6R)-NADPHX = (6S)-NADPHX</text>
        <dbReference type="Rhea" id="RHEA:32227"/>
        <dbReference type="ChEBI" id="CHEBI:64076"/>
        <dbReference type="ChEBI" id="CHEBI:64077"/>
        <dbReference type="EC" id="5.1.99.6"/>
    </reaction>
</comment>